<dbReference type="GO" id="GO:0006508">
    <property type="term" value="P:proteolysis"/>
    <property type="evidence" value="ECO:0007669"/>
    <property type="project" value="UniProtKB-KW"/>
</dbReference>
<sequence length="1700" mass="191288">MTTKVLWRTTCPRNPRENQQIGSELPLSSMGSILRPLIWRKFQDDNRSRSSEESNNGTISTPNSDADEIDGILKHYEAPPSKNKALNLVVVDGSESDDAEVTSKTTTQKRALMITRTSIKYEYEDIQPLETNSKVFTTNNNIHRTAQQQCIYEKRNSEGAQTTLPRPSFIDAIESVSSKSTVSKIYHPRMNLQHISETDGHYEVRIDKGFQQKSLESKLVSNTSISHIDDLEEPETSNIHFQKVSNLANIEICNANNERPIIQHINDFDGLDDHSPITLVDDAPKEGDTDSSKIVQPVKWRFANRYWKNTSTRMYNTSSAVRLPFVLLLTEKICSSRTAQSSEAFKEISAKMTRPALQGGKKPVNRLGNAQNTPSYSHPRSFEPFNLQSERPNKKQKTEQALLSNGTGGGPNQFEHEADQGQGPVSQIPIQSQYNSSPHQENGIRSKVKAFESYTVAEYQAVNDLVKPRKEKRKRHKVNSDHHSESQGHTHGNAGFKAQHTTNAKRLASNSHLEDIRDPISNEEDELQAPHSTSKIVPRVVIPSSGNPHLATAHQAPRSRASELQKSSYVSNSQLERRIPSNSVQKKRVLGEVKLEDGSEDELSQGNPPEVPHVKRTNKPLQNPEVNYNEGEDDIDMESSLDRRGDMTKWGSDIFDNQKLQQRDPRKSFRVESLFSPTIYWLRPGQMQNWCLSLDKSGVIRLVKDKEIIPDFYIKASAIQKITIGRESCKLVIRKPQESGLMKDADMLIEFSGILAIPNFLESIKLFLKVAEVKWVEHSEIDQRFLHARENLDKRTGQALNKRSRAESQPEDLQLLTSNQDRRTAQRTQLVGHEDQHAQHHSLSRAKRQKIHEKMQIQPSQQNKIDSSDPIEPAEFYASSSKTNGTRASLRSAERPKTYKPTSEARSPSPERWSEVNRDWEKNWEKSVVYPKSGKKTATVDKQDIYRLDNGEFLNDNLIMFYLLWLEQQHPELSTRVYVHNTFFYASLTKAAKGKKGINYEAVERWTAKVDLLSYDYIIVPVNENTHWYVAIICNAPRLLNLEIKQSPQPIENDVQSEQDGEIESRSASKLTTPSKSPQSTPMRSVSDKDETGVDDSFGELSLAHDKQTETPIDLEPAKRFPPSNHGLASASVEMNPDDTAVDKFATHVIDLAQSSSPAAKSNSVAKGKRIPPIRTYDPKQPRIITFDSLALKHSNTCSNLKDYMVAEIKAKKSMSITPPKPIGMAAKTQDKDSATGRYLGRGLPVQGNFCDCGVYLLSYIEEFFERPDSFIEDIMENKYEVDGDRNDAPAFRTKIRDILLKLQEEQVQEAYAAKMIRIAKRAKKGKDVPLMTAKNTDLSKPQTASSSESIVAQQNSNANTSILNERHDYEDTSTEAKDSLKSLPKAKKVINISDSQETVQEKSQEGPNSISVNVIDDEPIEERSRSRVRDREPCQTARTVAYTSKPPIHLEIRDSQEDEETTLEGADQQSLAQNPRRKPSVIDLEKDESHKSEEPTEQEPRSGTSLIGNAVNAVGNFCNLFSKSTGQAALQGEVSGLLPAHESREDDCIQGLESPSRSGMNSPRQLESDVKPGRNGTVLRSPSPEQRGSNLAKWTGSKFNGDVMDLTGGDDPMLLDETDVSFSKLQQFPPSPPVASSRKHDRSKIKTPDMAQFGRRKTSSGTKEPSERFQDSVMEGFVNNRSLLRRDPMEAKMIAQYKH</sequence>
<feature type="region of interest" description="Disordered" evidence="6">
    <location>
        <begin position="1544"/>
        <end position="1675"/>
    </location>
</feature>
<keyword evidence="4" id="KW-0833">Ubl conjugation pathway</keyword>
<dbReference type="GO" id="GO:0016926">
    <property type="term" value="P:protein desumoylation"/>
    <property type="evidence" value="ECO:0007669"/>
    <property type="project" value="TreeGrafter"/>
</dbReference>
<evidence type="ECO:0000313" key="8">
    <source>
        <dbReference type="EMBL" id="TGO07267.1"/>
    </source>
</evidence>
<feature type="region of interest" description="Disordered" evidence="6">
    <location>
        <begin position="1"/>
        <end position="27"/>
    </location>
</feature>
<accession>A0A4Z1ED68</accession>
<feature type="compositionally biased region" description="Polar residues" evidence="6">
    <location>
        <begin position="1335"/>
        <end position="1364"/>
    </location>
</feature>
<feature type="region of interest" description="Disordered" evidence="6">
    <location>
        <begin position="465"/>
        <end position="496"/>
    </location>
</feature>
<feature type="compositionally biased region" description="Polar residues" evidence="6">
    <location>
        <begin position="878"/>
        <end position="889"/>
    </location>
</feature>
<evidence type="ECO:0000313" key="9">
    <source>
        <dbReference type="Proteomes" id="UP000297777"/>
    </source>
</evidence>
<feature type="compositionally biased region" description="Polar residues" evidence="6">
    <location>
        <begin position="423"/>
        <end position="440"/>
    </location>
</feature>
<feature type="region of interest" description="Disordered" evidence="6">
    <location>
        <begin position="354"/>
        <end position="442"/>
    </location>
</feature>
<organism evidence="8 9">
    <name type="scientific">Botrytis tulipae</name>
    <dbReference type="NCBI Taxonomy" id="87230"/>
    <lineage>
        <taxon>Eukaryota</taxon>
        <taxon>Fungi</taxon>
        <taxon>Dikarya</taxon>
        <taxon>Ascomycota</taxon>
        <taxon>Pezizomycotina</taxon>
        <taxon>Leotiomycetes</taxon>
        <taxon>Helotiales</taxon>
        <taxon>Sclerotiniaceae</taxon>
        <taxon>Botrytis</taxon>
    </lineage>
</organism>
<dbReference type="EMBL" id="PQXH01000297">
    <property type="protein sequence ID" value="TGO07267.1"/>
    <property type="molecule type" value="Genomic_DNA"/>
</dbReference>
<feature type="region of interest" description="Disordered" evidence="6">
    <location>
        <begin position="45"/>
        <end position="67"/>
    </location>
</feature>
<feature type="compositionally biased region" description="Polar residues" evidence="6">
    <location>
        <begin position="562"/>
        <end position="584"/>
    </location>
</feature>
<feature type="compositionally biased region" description="Polar residues" evidence="6">
    <location>
        <begin position="368"/>
        <end position="378"/>
    </location>
</feature>
<feature type="compositionally biased region" description="Polar residues" evidence="6">
    <location>
        <begin position="1554"/>
        <end position="1566"/>
    </location>
</feature>
<dbReference type="GO" id="GO:0070139">
    <property type="term" value="F:SUMO-specific endopeptidase activity"/>
    <property type="evidence" value="ECO:0007669"/>
    <property type="project" value="TreeGrafter"/>
</dbReference>
<dbReference type="PANTHER" id="PTHR46896:SF3">
    <property type="entry name" value="FI06413P-RELATED"/>
    <property type="match status" value="1"/>
</dbReference>
<evidence type="ECO:0000256" key="3">
    <source>
        <dbReference type="ARBA" id="ARBA00022670"/>
    </source>
</evidence>
<dbReference type="GO" id="GO:0005737">
    <property type="term" value="C:cytoplasm"/>
    <property type="evidence" value="ECO:0007669"/>
    <property type="project" value="TreeGrafter"/>
</dbReference>
<dbReference type="Pfam" id="PF02902">
    <property type="entry name" value="Peptidase_C48"/>
    <property type="match status" value="1"/>
</dbReference>
<comment type="similarity">
    <text evidence="1">Belongs to the peptidase C48 family.</text>
</comment>
<dbReference type="Proteomes" id="UP000297777">
    <property type="component" value="Unassembled WGS sequence"/>
</dbReference>
<reference evidence="8 9" key="1">
    <citation type="submission" date="2017-12" db="EMBL/GenBank/DDBJ databases">
        <title>Comparative genomics of Botrytis spp.</title>
        <authorList>
            <person name="Valero-Jimenez C.A."/>
            <person name="Tapia P."/>
            <person name="Veloso J."/>
            <person name="Silva-Moreno E."/>
            <person name="Staats M."/>
            <person name="Valdes J.H."/>
            <person name="Van Kan J.A.L."/>
        </authorList>
    </citation>
    <scope>NUCLEOTIDE SEQUENCE [LARGE SCALE GENOMIC DNA]</scope>
    <source>
        <strain evidence="8 9">Bt9001</strain>
    </source>
</reference>
<evidence type="ECO:0000256" key="6">
    <source>
        <dbReference type="SAM" id="MobiDB-lite"/>
    </source>
</evidence>
<protein>
    <recommendedName>
        <fullName evidence="7">Ubiquitin-like protease family profile domain-containing protein</fullName>
    </recommendedName>
</protein>
<dbReference type="InterPro" id="IPR003653">
    <property type="entry name" value="Peptidase_C48_C"/>
</dbReference>
<gene>
    <name evidence="8" type="ORF">BTUL_0299g00050</name>
</gene>
<feature type="region of interest" description="Disordered" evidence="6">
    <location>
        <begin position="1051"/>
        <end position="1132"/>
    </location>
</feature>
<dbReference type="InterPro" id="IPR051947">
    <property type="entry name" value="Sentrin-specific_protease"/>
</dbReference>
<feature type="compositionally biased region" description="Basic and acidic residues" evidence="6">
    <location>
        <begin position="478"/>
        <end position="488"/>
    </location>
</feature>
<feature type="region of interest" description="Disordered" evidence="6">
    <location>
        <begin position="1335"/>
        <end position="1507"/>
    </location>
</feature>
<keyword evidence="5" id="KW-0378">Hydrolase</keyword>
<feature type="compositionally biased region" description="Polar residues" evidence="6">
    <location>
        <begin position="1066"/>
        <end position="1084"/>
    </location>
</feature>
<dbReference type="Gene3D" id="3.40.395.10">
    <property type="entry name" value="Adenoviral Proteinase, Chain A"/>
    <property type="match status" value="1"/>
</dbReference>
<keyword evidence="2" id="KW-0597">Phosphoprotein</keyword>
<feature type="compositionally biased region" description="Polar residues" evidence="6">
    <location>
        <begin position="1579"/>
        <end position="1590"/>
    </location>
</feature>
<evidence type="ECO:0000256" key="2">
    <source>
        <dbReference type="ARBA" id="ARBA00022553"/>
    </source>
</evidence>
<proteinExistence type="inferred from homology"/>
<evidence type="ECO:0000259" key="7">
    <source>
        <dbReference type="PROSITE" id="PS50600"/>
    </source>
</evidence>
<evidence type="ECO:0000256" key="5">
    <source>
        <dbReference type="ARBA" id="ARBA00022801"/>
    </source>
</evidence>
<evidence type="ECO:0000256" key="4">
    <source>
        <dbReference type="ARBA" id="ARBA00022786"/>
    </source>
</evidence>
<feature type="domain" description="Ubiquitin-like protease family profile" evidence="7">
    <location>
        <begin position="938"/>
        <end position="1264"/>
    </location>
</feature>
<feature type="compositionally biased region" description="Basic and acidic residues" evidence="6">
    <location>
        <begin position="1422"/>
        <end position="1434"/>
    </location>
</feature>
<dbReference type="InterPro" id="IPR038765">
    <property type="entry name" value="Papain-like_cys_pep_sf"/>
</dbReference>
<comment type="caution">
    <text evidence="8">The sequence shown here is derived from an EMBL/GenBank/DDBJ whole genome shotgun (WGS) entry which is preliminary data.</text>
</comment>
<evidence type="ECO:0000256" key="1">
    <source>
        <dbReference type="ARBA" id="ARBA00005234"/>
    </source>
</evidence>
<dbReference type="FunFam" id="3.30.310.130:FF:000009">
    <property type="entry name" value="Unplaced genomic scaffold supercont2.24, whole genome shotgun sequence"/>
    <property type="match status" value="1"/>
</dbReference>
<dbReference type="PANTHER" id="PTHR46896">
    <property type="entry name" value="SENTRIN-SPECIFIC PROTEASE"/>
    <property type="match status" value="1"/>
</dbReference>
<dbReference type="GO" id="GO:0005634">
    <property type="term" value="C:nucleus"/>
    <property type="evidence" value="ECO:0007669"/>
    <property type="project" value="TreeGrafter"/>
</dbReference>
<feature type="compositionally biased region" description="Basic residues" evidence="6">
    <location>
        <begin position="839"/>
        <end position="851"/>
    </location>
</feature>
<feature type="region of interest" description="Disordered" evidence="6">
    <location>
        <begin position="523"/>
        <end position="633"/>
    </location>
</feature>
<feature type="compositionally biased region" description="Basic and acidic residues" evidence="6">
    <location>
        <begin position="1365"/>
        <end position="1381"/>
    </location>
</feature>
<dbReference type="OrthoDB" id="442460at2759"/>
<feature type="compositionally biased region" description="Basic and acidic residues" evidence="6">
    <location>
        <begin position="1484"/>
        <end position="1501"/>
    </location>
</feature>
<dbReference type="PROSITE" id="PS50600">
    <property type="entry name" value="ULP_PROTEASE"/>
    <property type="match status" value="1"/>
</dbReference>
<dbReference type="SUPFAM" id="SSF54001">
    <property type="entry name" value="Cysteine proteinases"/>
    <property type="match status" value="1"/>
</dbReference>
<name>A0A4Z1ED68_9HELO</name>
<keyword evidence="9" id="KW-1185">Reference proteome</keyword>
<feature type="region of interest" description="Disordered" evidence="6">
    <location>
        <begin position="796"/>
        <end position="917"/>
    </location>
</feature>
<keyword evidence="3" id="KW-0645">Protease</keyword>